<dbReference type="SUPFAM" id="SSF50939">
    <property type="entry name" value="Sialidases"/>
    <property type="match status" value="1"/>
</dbReference>
<evidence type="ECO:0000256" key="1">
    <source>
        <dbReference type="SAM" id="MobiDB-lite"/>
    </source>
</evidence>
<sequence length="970" mass="102130">MRHRGWLLLACLWMGGWACKPTPEDPPDPPVPDAGVDPTTPPVGTVLAEASGVIGDAPLELVIGSARVLIPAHAARDGLRVTARLLTNVPARYGGDPVDGLVVQLLPGGQPLNQAATLIMPYAAPTGGARYRAMYSSEAGTSWGLQGDLSGSAGNWSLPVPFFNLWAATLAGGGPPGPLFDGIASATTNTTEGGIDVTEGAFTSRAVTQIYLEPFYKVYVSETPGGQNFERAWVMGRGIVRVTGLTPGRTWCLVMRVVDRDGIEDQNTVERCAVAGAPPPPGLALTRAEPFTGPNISRQFLGSGALLRASVGAGGFRVDLERSEDGATWNVVDSLFAPQATDELEFRDYVRTPRTFQYRLRAWYGPEDKGATAAVTVAVPARQSVWRTPLEWQGESFIRLPGLRLDRQGRLLLQGWRMRDPISTADLTNPWIVSESHTPGPDLFDPGEPALFWGRVRCGLAPWLVPGAGGTGLSDAVRAADGTVYVVDSGTGVLMKLAPGGGCAEVINTRMAGSVIDLAAHPTDPLKLAAVSTHGIFVSSDGGATLVRQGNGWPWASSLNQRVYSPAGGVTYGPGGVLYALYRNQVQTSADHVNFTDSGYLSQNGGQALSMAVASDGRLAIGLAMPDGLGRIDLGTPSAMVSEPLTFPPFSLLWLPDGRLLAHQEVSVLTIDSGKVLFEVRAPGGGWMQSLVASVAEQGRRVIFDPRPGHEGELYAGGLRSRDGGQSWQRIPAGPVLAHTISGSELALFFSCVDPVSPTQAYLCRSIDGGDTVTLLPVLLAGPIFNPALPAQGVILPRLRTSDAGATWTSMSGTLPTSLTEIGLAGAVWYAVGTVDWGYTSADQGLSWQQFPPGLSVVAGDGDRVLVIQRNGAFVVYTGSSATPVNPTPAVVGSKKKILVSRGFGLNSGTVYLKTSDSTGIGFWKSTSGAAGPYTLLTVLGTDYDFFNDPFDTTGNRLSIGPYYSFTGGQ</sequence>
<dbReference type="Proteomes" id="UP000028725">
    <property type="component" value="Unassembled WGS sequence"/>
</dbReference>
<dbReference type="STRING" id="394096.DB31_4466"/>
<organism evidence="2 3">
    <name type="scientific">Hyalangium minutum</name>
    <dbReference type="NCBI Taxonomy" id="394096"/>
    <lineage>
        <taxon>Bacteria</taxon>
        <taxon>Pseudomonadati</taxon>
        <taxon>Myxococcota</taxon>
        <taxon>Myxococcia</taxon>
        <taxon>Myxococcales</taxon>
        <taxon>Cystobacterineae</taxon>
        <taxon>Archangiaceae</taxon>
        <taxon>Hyalangium</taxon>
    </lineage>
</organism>
<dbReference type="AlphaFoldDB" id="A0A085W018"/>
<evidence type="ECO:0000313" key="3">
    <source>
        <dbReference type="Proteomes" id="UP000028725"/>
    </source>
</evidence>
<dbReference type="InterPro" id="IPR036278">
    <property type="entry name" value="Sialidase_sf"/>
</dbReference>
<dbReference type="Gene3D" id="2.130.10.10">
    <property type="entry name" value="YVTN repeat-like/Quinoprotein amine dehydrogenase"/>
    <property type="match status" value="1"/>
</dbReference>
<accession>A0A085W018</accession>
<reference evidence="2 3" key="1">
    <citation type="submission" date="2014-04" db="EMBL/GenBank/DDBJ databases">
        <title>Genome assembly of Hyalangium minutum DSM 14724.</title>
        <authorList>
            <person name="Sharma G."/>
            <person name="Subramanian S."/>
        </authorList>
    </citation>
    <scope>NUCLEOTIDE SEQUENCE [LARGE SCALE GENOMIC DNA]</scope>
    <source>
        <strain evidence="2 3">DSM 14724</strain>
    </source>
</reference>
<protein>
    <submittedName>
        <fullName evidence="2">Uncharacterized protein</fullName>
    </submittedName>
</protein>
<comment type="caution">
    <text evidence="2">The sequence shown here is derived from an EMBL/GenBank/DDBJ whole genome shotgun (WGS) entry which is preliminary data.</text>
</comment>
<evidence type="ECO:0000313" key="2">
    <source>
        <dbReference type="EMBL" id="KFE61031.1"/>
    </source>
</evidence>
<feature type="region of interest" description="Disordered" evidence="1">
    <location>
        <begin position="23"/>
        <end position="42"/>
    </location>
</feature>
<proteinExistence type="predicted"/>
<dbReference type="InterPro" id="IPR015943">
    <property type="entry name" value="WD40/YVTN_repeat-like_dom_sf"/>
</dbReference>
<name>A0A085W018_9BACT</name>
<dbReference type="SUPFAM" id="SSF63829">
    <property type="entry name" value="Calcium-dependent phosphotriesterase"/>
    <property type="match status" value="1"/>
</dbReference>
<dbReference type="OrthoDB" id="9764804at2"/>
<dbReference type="RefSeq" id="WP_044198369.1">
    <property type="nucleotide sequence ID" value="NZ_JMCB01000025.1"/>
</dbReference>
<gene>
    <name evidence="2" type="ORF">DB31_4466</name>
</gene>
<dbReference type="EMBL" id="JMCB01000025">
    <property type="protein sequence ID" value="KFE61031.1"/>
    <property type="molecule type" value="Genomic_DNA"/>
</dbReference>
<keyword evidence="3" id="KW-1185">Reference proteome</keyword>